<dbReference type="EMBL" id="KZ293718">
    <property type="protein sequence ID" value="PBK82385.1"/>
    <property type="molecule type" value="Genomic_DNA"/>
</dbReference>
<evidence type="ECO:0000256" key="1">
    <source>
        <dbReference type="SAM" id="SignalP"/>
    </source>
</evidence>
<sequence length="61" mass="6584">MNCRKLFTFLTVLFGGALLVHGLVIPRSEACAADTDFDQDGLDSVAEIKRSGVPLKRCSSL</sequence>
<dbReference type="InParanoid" id="A0A2H3CH68"/>
<keyword evidence="1" id="KW-0732">Signal</keyword>
<dbReference type="OrthoDB" id="10318179at2759"/>
<evidence type="ECO:0000313" key="2">
    <source>
        <dbReference type="EMBL" id="PBK82385.1"/>
    </source>
</evidence>
<reference evidence="3" key="1">
    <citation type="journal article" date="2017" name="Nat. Ecol. Evol.">
        <title>Genome expansion and lineage-specific genetic innovations in the forest pathogenic fungi Armillaria.</title>
        <authorList>
            <person name="Sipos G."/>
            <person name="Prasanna A.N."/>
            <person name="Walter M.C."/>
            <person name="O'Connor E."/>
            <person name="Balint B."/>
            <person name="Krizsan K."/>
            <person name="Kiss B."/>
            <person name="Hess J."/>
            <person name="Varga T."/>
            <person name="Slot J."/>
            <person name="Riley R."/>
            <person name="Boka B."/>
            <person name="Rigling D."/>
            <person name="Barry K."/>
            <person name="Lee J."/>
            <person name="Mihaltcheva S."/>
            <person name="LaButti K."/>
            <person name="Lipzen A."/>
            <person name="Waldron R."/>
            <person name="Moloney N.M."/>
            <person name="Sperisen C."/>
            <person name="Kredics L."/>
            <person name="Vagvoelgyi C."/>
            <person name="Patrignani A."/>
            <person name="Fitzpatrick D."/>
            <person name="Nagy I."/>
            <person name="Doyle S."/>
            <person name="Anderson J.B."/>
            <person name="Grigoriev I.V."/>
            <person name="Gueldener U."/>
            <person name="Muensterkoetter M."/>
            <person name="Nagy L.G."/>
        </authorList>
    </citation>
    <scope>NUCLEOTIDE SEQUENCE [LARGE SCALE GENOMIC DNA]</scope>
    <source>
        <strain evidence="3">Ar21-2</strain>
    </source>
</reference>
<proteinExistence type="predicted"/>
<feature type="signal peptide" evidence="1">
    <location>
        <begin position="1"/>
        <end position="22"/>
    </location>
</feature>
<gene>
    <name evidence="2" type="ORF">ARMGADRAFT_1019709</name>
</gene>
<evidence type="ECO:0000313" key="3">
    <source>
        <dbReference type="Proteomes" id="UP000217790"/>
    </source>
</evidence>
<dbReference type="Proteomes" id="UP000217790">
    <property type="component" value="Unassembled WGS sequence"/>
</dbReference>
<protein>
    <submittedName>
        <fullName evidence="2">Uncharacterized protein</fullName>
    </submittedName>
</protein>
<accession>A0A2H3CH68</accession>
<keyword evidence="3" id="KW-1185">Reference proteome</keyword>
<organism evidence="2 3">
    <name type="scientific">Armillaria gallica</name>
    <name type="common">Bulbous honey fungus</name>
    <name type="synonym">Armillaria bulbosa</name>
    <dbReference type="NCBI Taxonomy" id="47427"/>
    <lineage>
        <taxon>Eukaryota</taxon>
        <taxon>Fungi</taxon>
        <taxon>Dikarya</taxon>
        <taxon>Basidiomycota</taxon>
        <taxon>Agaricomycotina</taxon>
        <taxon>Agaricomycetes</taxon>
        <taxon>Agaricomycetidae</taxon>
        <taxon>Agaricales</taxon>
        <taxon>Marasmiineae</taxon>
        <taxon>Physalacriaceae</taxon>
        <taxon>Armillaria</taxon>
    </lineage>
</organism>
<name>A0A2H3CH68_ARMGA</name>
<dbReference type="AlphaFoldDB" id="A0A2H3CH68"/>
<feature type="chain" id="PRO_5013709089" evidence="1">
    <location>
        <begin position="23"/>
        <end position="61"/>
    </location>
</feature>